<gene>
    <name evidence="3" type="ORF">CQR37_06150</name>
</gene>
<accession>A0A2D0BS57</accession>
<reference evidence="3 4" key="1">
    <citation type="submission" date="2017-10" db="EMBL/GenBank/DDBJ databases">
        <title>Draft genomes of the Enterococcus faecium isolated from human feces before and after Helicobacter pylori eradication therapy.</title>
        <authorList>
            <person name="Prianichniikov N.A."/>
            <person name="Glushchenko O.E."/>
            <person name="Malakhova M.V."/>
        </authorList>
    </citation>
    <scope>NUCLEOTIDE SEQUENCE [LARGE SCALE GENOMIC DNA]</scope>
    <source>
        <strain evidence="3 4">Hp_5-7</strain>
    </source>
</reference>
<dbReference type="Proteomes" id="UP000224303">
    <property type="component" value="Unassembled WGS sequence"/>
</dbReference>
<evidence type="ECO:0000313" key="4">
    <source>
        <dbReference type="Proteomes" id="UP000224303"/>
    </source>
</evidence>
<dbReference type="CDD" id="cd17242">
    <property type="entry name" value="MobM_relaxase"/>
    <property type="match status" value="1"/>
</dbReference>
<dbReference type="GO" id="GO:0003677">
    <property type="term" value="F:DNA binding"/>
    <property type="evidence" value="ECO:0007669"/>
    <property type="project" value="InterPro"/>
</dbReference>
<comment type="caution">
    <text evidence="3">The sequence shown here is derived from an EMBL/GenBank/DDBJ whole genome shotgun (WGS) entry which is preliminary data.</text>
</comment>
<dbReference type="InterPro" id="IPR001668">
    <property type="entry name" value="Mob_Pre"/>
</dbReference>
<dbReference type="Pfam" id="PF01076">
    <property type="entry name" value="Mob_Pre"/>
    <property type="match status" value="1"/>
</dbReference>
<evidence type="ECO:0000256" key="2">
    <source>
        <dbReference type="SAM" id="MobiDB-lite"/>
    </source>
</evidence>
<proteinExistence type="inferred from homology"/>
<feature type="region of interest" description="Disordered" evidence="2">
    <location>
        <begin position="334"/>
        <end position="353"/>
    </location>
</feature>
<dbReference type="GO" id="GO:0006310">
    <property type="term" value="P:DNA recombination"/>
    <property type="evidence" value="ECO:0007669"/>
    <property type="project" value="InterPro"/>
</dbReference>
<evidence type="ECO:0000256" key="1">
    <source>
        <dbReference type="ARBA" id="ARBA00010657"/>
    </source>
</evidence>
<evidence type="ECO:0000313" key="3">
    <source>
        <dbReference type="EMBL" id="PHL21863.1"/>
    </source>
</evidence>
<dbReference type="AlphaFoldDB" id="A0A2D0BS57"/>
<organism evidence="3 4">
    <name type="scientific">Enterococcus faecium</name>
    <name type="common">Streptococcus faecium</name>
    <dbReference type="NCBI Taxonomy" id="1352"/>
    <lineage>
        <taxon>Bacteria</taxon>
        <taxon>Bacillati</taxon>
        <taxon>Bacillota</taxon>
        <taxon>Bacilli</taxon>
        <taxon>Lactobacillales</taxon>
        <taxon>Enterococcaceae</taxon>
        <taxon>Enterococcus</taxon>
    </lineage>
</organism>
<sequence length="353" mass="41260">MVQHNRDNVGKFERHIERKNEHYGNMNVDLSRTPMNVHYRDCGGLTYNQYLDKLVEDSKVSLRGLKKDAKVYDELIFDVNTYYFEKHGGYEFAKRFYEEAEKEIKWSKRCKDKSLVGTVKETVQQVSHSKKWKSPQAVNENGELKFNKRGKPVLIPSYSILQDQFFEHMRTAGFTGFDRGERGSTEENQTSLQYQISKDKERLAAIQEKIDTATQTFAEIQPVKLEIDEGTAIGKKSLTGKVQMSQADYSKLTELAKEGITSRKKIFDLENTVTSMHERIRSLEYKLTELSEKCKPYLEALKAAPLKVKEFIDNLLKPKEKPVIKLSRWDYEVNQQQAKENHRPKKKKEERER</sequence>
<name>A0A2D0BS57_ENTFC</name>
<protein>
    <recommendedName>
        <fullName evidence="5">Plasmid recombination enzyme</fullName>
    </recommendedName>
</protein>
<comment type="similarity">
    <text evidence="1">Belongs to the plasmid mobilization pre family.</text>
</comment>
<dbReference type="EMBL" id="PCGC01000010">
    <property type="protein sequence ID" value="PHL21863.1"/>
    <property type="molecule type" value="Genomic_DNA"/>
</dbReference>
<dbReference type="Gene3D" id="3.30.930.30">
    <property type="match status" value="1"/>
</dbReference>
<evidence type="ECO:0008006" key="5">
    <source>
        <dbReference type="Google" id="ProtNLM"/>
    </source>
</evidence>